<feature type="compositionally biased region" description="Basic and acidic residues" evidence="1">
    <location>
        <begin position="107"/>
        <end position="120"/>
    </location>
</feature>
<feature type="region of interest" description="Disordered" evidence="1">
    <location>
        <begin position="1"/>
        <end position="186"/>
    </location>
</feature>
<reference evidence="3" key="1">
    <citation type="submission" date="2017-03" db="EMBL/GenBank/DDBJ databases">
        <title>Phytopthora megakarya and P. palmivora, two closely related causual agents of cacao black pod achieved similar genome size and gene model numbers by different mechanisms.</title>
        <authorList>
            <person name="Ali S."/>
            <person name="Shao J."/>
            <person name="Larry D.J."/>
            <person name="Kronmiller B."/>
            <person name="Shen D."/>
            <person name="Strem M.D."/>
            <person name="Melnick R.L."/>
            <person name="Guiltinan M.J."/>
            <person name="Tyler B.M."/>
            <person name="Meinhardt L.W."/>
            <person name="Bailey B.A."/>
        </authorList>
    </citation>
    <scope>NUCLEOTIDE SEQUENCE [LARGE SCALE GENOMIC DNA]</scope>
    <source>
        <strain evidence="3">zdho120</strain>
    </source>
</reference>
<feature type="region of interest" description="Disordered" evidence="1">
    <location>
        <begin position="879"/>
        <end position="901"/>
    </location>
</feature>
<organism evidence="2 3">
    <name type="scientific">Phytophthora megakarya</name>
    <dbReference type="NCBI Taxonomy" id="4795"/>
    <lineage>
        <taxon>Eukaryota</taxon>
        <taxon>Sar</taxon>
        <taxon>Stramenopiles</taxon>
        <taxon>Oomycota</taxon>
        <taxon>Peronosporomycetes</taxon>
        <taxon>Peronosporales</taxon>
        <taxon>Peronosporaceae</taxon>
        <taxon>Phytophthora</taxon>
    </lineage>
</organism>
<sequence>MVQDLWRDEDEEKEDEKPVRVKEETVPVKVEVPDTDVQSLNLDPPRAEWLSAADVGGGGSQMSYETKVKEEPTQSPCGFIPRYSGSESRRPDRPGFGWSWSQYQDTEVAKEPRVSVDKVRSRVVSESPTNKKVTYRSPYETGGGGTGPGSARPPNTSPFNQGFSGVVGRPSLPGTGPSTGNSSGPFGASLPGLSPIALSNVVAHVVKSLPQFFSDSATVEKARLFWNAFEANTEGLPDQSRLLVFSQKLKGPETERWWGNSSVRDFKTFKLRFHKPFLSRTADELWERLQTTKEERELCDPLNYPYVRMCYQLFRRGLRNKRCLATLNSSPACDISEATEWLMFKDVHRPIEEEDEFLGDAKTLNALASNLAGLDALSLKVDAILNAESQRQTHNYYYQPRSPRNRSPRINAVMGSNAPSGNGFVGDNGPPFKGIRLGVDQRTHDGVSVWGRCHLLGRSRETCRRQRMNVGGAEYRVISLLNVNSLMAKGFVVDRVVIFVMNKGMEFRVAPRSRDFVNWRIRPKLGNSEGGWRKRVYPSSMPKNDSVASRLMAETTKPFKAELNGETTVACVDVRMDDSLNTEEDDVENEKKEKMAATDPGKSSLLAQKNVDCNLNRDLPAYSVPNKLECAGSAQANPMLDPDHERRAPSTDGAPKYARLFSDAELDAMETCNPGQEASVLSVSRVEAEKEEYSKELEDRLYPLDEVELLIRRARNAESQREPSLSKVTSLLNLPLETLERTQKVASGGRDSPTFWMEWFQEAIAHSEEARRANRDFCRSSEDVVAPVVASSYERNMKEKRVTKKRSIEPRPLSVGKVTSESSVLENIGISFDLGKTVAMISEEIKEVDYFGKVRRGFIRTVARKAVYRMLREAMTMADQRSRTAVDSGSDDPSSRLPQREDVPGIDWEQLRWFADQIYYSQNVIRIWRSLCSRTGTRKTRAAQRRKRRARKKAMCFDCSSLYGQQVETLAGGEFRSLCDDDISHYVKVISTSESIPGFDPKHPRVEAEEDRSLKEGWLELAETAFQSFSDVRDVRRVVCSVGHFEACSSGYIDCLPSLVDSAGLKRLGKMLVSLQPYEGRVSSSSGHALLVKGWTHLPIRLGSLELSFEVLVVDQLHIDAILGVDALGAFGAVIDVANRSMVLQRSGETLPLGVETVENTYLTKVLSSMRLPPRGQALVRADLVGEVSEGSIMLVEAVFGLPPALGVDRSLCTLENGQAIVEVSNASTEEY</sequence>
<name>A0A225WH91_9STRA</name>
<feature type="region of interest" description="Disordered" evidence="1">
    <location>
        <begin position="633"/>
        <end position="655"/>
    </location>
</feature>
<accession>A0A225WH91</accession>
<feature type="compositionally biased region" description="Low complexity" evidence="1">
    <location>
        <begin position="170"/>
        <end position="185"/>
    </location>
</feature>
<comment type="caution">
    <text evidence="2">The sequence shown here is derived from an EMBL/GenBank/DDBJ whole genome shotgun (WGS) entry which is preliminary data.</text>
</comment>
<proteinExistence type="predicted"/>
<dbReference type="Gene3D" id="2.40.70.10">
    <property type="entry name" value="Acid Proteases"/>
    <property type="match status" value="1"/>
</dbReference>
<dbReference type="InterPro" id="IPR021109">
    <property type="entry name" value="Peptidase_aspartic_dom_sf"/>
</dbReference>
<dbReference type="OrthoDB" id="129881at2759"/>
<evidence type="ECO:0000256" key="1">
    <source>
        <dbReference type="SAM" id="MobiDB-lite"/>
    </source>
</evidence>
<gene>
    <name evidence="2" type="ORF">PHMEG_0009019</name>
</gene>
<feature type="compositionally biased region" description="Basic and acidic residues" evidence="1">
    <location>
        <begin position="15"/>
        <end position="26"/>
    </location>
</feature>
<dbReference type="Proteomes" id="UP000198211">
    <property type="component" value="Unassembled WGS sequence"/>
</dbReference>
<protein>
    <submittedName>
        <fullName evidence="2">Uncharacterized protein</fullName>
    </submittedName>
</protein>
<evidence type="ECO:0000313" key="3">
    <source>
        <dbReference type="Proteomes" id="UP000198211"/>
    </source>
</evidence>
<evidence type="ECO:0000313" key="2">
    <source>
        <dbReference type="EMBL" id="OWZ17086.1"/>
    </source>
</evidence>
<feature type="compositionally biased region" description="Polar residues" evidence="1">
    <location>
        <begin position="153"/>
        <end position="163"/>
    </location>
</feature>
<feature type="region of interest" description="Disordered" evidence="1">
    <location>
        <begin position="580"/>
        <end position="601"/>
    </location>
</feature>
<dbReference type="EMBL" id="NBNE01000816">
    <property type="protein sequence ID" value="OWZ17086.1"/>
    <property type="molecule type" value="Genomic_DNA"/>
</dbReference>
<dbReference type="AlphaFoldDB" id="A0A225WH91"/>
<keyword evidence="3" id="KW-1185">Reference proteome</keyword>